<dbReference type="InterPro" id="IPR042097">
    <property type="entry name" value="Aminopeptidase_N-like_N_sf"/>
</dbReference>
<protein>
    <submittedName>
        <fullName evidence="2">Uncharacterized protein</fullName>
    </submittedName>
</protein>
<dbReference type="EMBL" id="CAJOAX010029896">
    <property type="protein sequence ID" value="CAF4241038.1"/>
    <property type="molecule type" value="Genomic_DNA"/>
</dbReference>
<accession>A0A820E1C1</accession>
<evidence type="ECO:0000313" key="2">
    <source>
        <dbReference type="EMBL" id="CAF4241038.1"/>
    </source>
</evidence>
<reference evidence="2" key="1">
    <citation type="submission" date="2021-02" db="EMBL/GenBank/DDBJ databases">
        <authorList>
            <person name="Nowell W R."/>
        </authorList>
    </citation>
    <scope>NUCLEOTIDE SEQUENCE</scope>
</reference>
<feature type="non-terminal residue" evidence="2">
    <location>
        <position position="96"/>
    </location>
</feature>
<comment type="caution">
    <text evidence="2">The sequence shown here is derived from an EMBL/GenBank/DDBJ whole genome shotgun (WGS) entry which is preliminary data.</text>
</comment>
<dbReference type="Gene3D" id="2.60.40.1730">
    <property type="entry name" value="tricorn interacting facor f3 domain"/>
    <property type="match status" value="1"/>
</dbReference>
<evidence type="ECO:0000313" key="3">
    <source>
        <dbReference type="Proteomes" id="UP000663823"/>
    </source>
</evidence>
<dbReference type="Proteomes" id="UP000663882">
    <property type="component" value="Unassembled WGS sequence"/>
</dbReference>
<proteinExistence type="predicted"/>
<dbReference type="Proteomes" id="UP000663823">
    <property type="component" value="Unassembled WGS sequence"/>
</dbReference>
<sequence length="96" mass="11103">MKEDIDRSVPGGQLSNHINITCATDRIFLRKRSIIIREPIEVIGEVVVNETTDNRDNDFHTLIFNRILPANTQIILKSNYFGQLKNDMREFNISSK</sequence>
<gene>
    <name evidence="2" type="ORF">OTI717_LOCUS40094</name>
    <name evidence="1" type="ORF">RFH988_LOCUS38450</name>
</gene>
<dbReference type="AlphaFoldDB" id="A0A820E1C1"/>
<organism evidence="2 3">
    <name type="scientific">Rotaria sordida</name>
    <dbReference type="NCBI Taxonomy" id="392033"/>
    <lineage>
        <taxon>Eukaryota</taxon>
        <taxon>Metazoa</taxon>
        <taxon>Spiralia</taxon>
        <taxon>Gnathifera</taxon>
        <taxon>Rotifera</taxon>
        <taxon>Eurotatoria</taxon>
        <taxon>Bdelloidea</taxon>
        <taxon>Philodinida</taxon>
        <taxon>Philodinidae</taxon>
        <taxon>Rotaria</taxon>
    </lineage>
</organism>
<dbReference type="EMBL" id="CAJNOO010009470">
    <property type="protein sequence ID" value="CAF1492154.1"/>
    <property type="molecule type" value="Genomic_DNA"/>
</dbReference>
<name>A0A820E1C1_9BILA</name>
<evidence type="ECO:0000313" key="1">
    <source>
        <dbReference type="EMBL" id="CAF1492154.1"/>
    </source>
</evidence>